<evidence type="ECO:0000256" key="12">
    <source>
        <dbReference type="HAMAP-Rule" id="MF_01022"/>
    </source>
</evidence>
<evidence type="ECO:0000256" key="11">
    <source>
        <dbReference type="ARBA" id="ARBA00049158"/>
    </source>
</evidence>
<dbReference type="RefSeq" id="WP_092460063.1">
    <property type="nucleotide sequence ID" value="NZ_FPCJ01000001.1"/>
</dbReference>
<dbReference type="EC" id="3.1.3.15" evidence="12"/>
<keyword evidence="6 12" id="KW-0378">Hydrolase</keyword>
<evidence type="ECO:0000313" key="13">
    <source>
        <dbReference type="EMBL" id="SFV33979.1"/>
    </source>
</evidence>
<dbReference type="InterPro" id="IPR038494">
    <property type="entry name" value="IGPD_sf"/>
</dbReference>
<accession>A0A1I7NH44</accession>
<evidence type="ECO:0000313" key="14">
    <source>
        <dbReference type="Proteomes" id="UP000199537"/>
    </source>
</evidence>
<dbReference type="InterPro" id="IPR020568">
    <property type="entry name" value="Ribosomal_Su5_D2-typ_SF"/>
</dbReference>
<feature type="binding site" evidence="12">
    <location>
        <position position="9"/>
    </location>
    <ligand>
        <name>Mg(2+)</name>
        <dbReference type="ChEBI" id="CHEBI:18420"/>
    </ligand>
</feature>
<comment type="similarity">
    <text evidence="12">In the C-terminal section; belongs to the imidazoleglycerol-phosphate dehydratase family.</text>
</comment>
<feature type="binding site" evidence="12">
    <location>
        <position position="130"/>
    </location>
    <ligand>
        <name>Mg(2+)</name>
        <dbReference type="ChEBI" id="CHEBI:18420"/>
    </ligand>
</feature>
<dbReference type="InterPro" id="IPR000807">
    <property type="entry name" value="ImidazoleglycerolP_deHydtase"/>
</dbReference>
<name>A0A1I7NH44_9BACT</name>
<dbReference type="GO" id="GO:0005737">
    <property type="term" value="C:cytoplasm"/>
    <property type="evidence" value="ECO:0007669"/>
    <property type="project" value="UniProtKB-SubCell"/>
</dbReference>
<dbReference type="PANTHER" id="PTHR23133:SF2">
    <property type="entry name" value="IMIDAZOLEGLYCEROL-PHOSPHATE DEHYDRATASE"/>
    <property type="match status" value="1"/>
</dbReference>
<feature type="active site" description="Nucleophile" evidence="12">
    <location>
        <position position="9"/>
    </location>
</feature>
<keyword evidence="3 12" id="KW-0963">Cytoplasm</keyword>
<dbReference type="STRING" id="1393122.SAMN05660895_1867"/>
<dbReference type="InterPro" id="IPR020566">
    <property type="entry name" value="His_synth_bifunc_HisB"/>
</dbReference>
<dbReference type="GO" id="GO:0004401">
    <property type="term" value="F:histidinol-phosphatase activity"/>
    <property type="evidence" value="ECO:0007669"/>
    <property type="project" value="UniProtKB-UniRule"/>
</dbReference>
<dbReference type="Gene3D" id="3.30.230.40">
    <property type="entry name" value="Imidazole glycerol phosphate dehydratase, domain 1"/>
    <property type="match status" value="2"/>
</dbReference>
<dbReference type="EMBL" id="FPCJ01000001">
    <property type="protein sequence ID" value="SFV33979.1"/>
    <property type="molecule type" value="Genomic_DNA"/>
</dbReference>
<dbReference type="FunFam" id="3.30.230.40:FF:000001">
    <property type="entry name" value="Imidazoleglycerol-phosphate dehydratase HisB"/>
    <property type="match status" value="1"/>
</dbReference>
<comment type="pathway">
    <text evidence="2 12">Amino-acid biosynthesis; L-histidine biosynthesis; L-histidine from 5-phospho-alpha-D-ribose 1-diphosphate: step 6/9.</text>
</comment>
<sequence>MQPRLLFIDRDGTLIQEPPDHQIDDFSKLVFVPEMLQYLPRISRELDFQLVMVSNQDGLGTDKFPEERFQPVQDFVIRTLENEGVHFTEILIDRSFPEDKLPTRKPGIGMMGKYLEAGKYDLAHSYVIGDRITDVMFARNMGCKAIWLNRGDDLGAHEIPPAEREELQDTVALETTSWKKIYEWLKLGQRTAERHRVTAETDVYVKLNLDGTGKADIATGLGFFDHMLHQLARHGSIDLTVHARGDLHVDEHHTIEDTAITLGEALADALGNKLGIERYGFCLPMDDALAQVAIDLGGRSWLVWDVPFRREKIGDVPTEMFMHFFKSLSDAARCNLHIQATGENDHHKIEAVFKAFAKALKMAVRRDADHPQLPTTKGML</sequence>
<dbReference type="AlphaFoldDB" id="A0A1I7NH44"/>
<evidence type="ECO:0000256" key="5">
    <source>
        <dbReference type="ARBA" id="ARBA00022723"/>
    </source>
</evidence>
<dbReference type="FunFam" id="3.30.230.40:FF:000003">
    <property type="entry name" value="Imidazoleglycerol-phosphate dehydratase HisB"/>
    <property type="match status" value="1"/>
</dbReference>
<dbReference type="SUPFAM" id="SSF56784">
    <property type="entry name" value="HAD-like"/>
    <property type="match status" value="1"/>
</dbReference>
<keyword evidence="4 12" id="KW-0028">Amino-acid biosynthesis</keyword>
<dbReference type="GO" id="GO:0046872">
    <property type="term" value="F:metal ion binding"/>
    <property type="evidence" value="ECO:0007669"/>
    <property type="project" value="UniProtKB-KW"/>
</dbReference>
<dbReference type="InterPro" id="IPR006543">
    <property type="entry name" value="Histidinol-phos"/>
</dbReference>
<feature type="active site" description="Proton donor" evidence="12">
    <location>
        <position position="11"/>
    </location>
</feature>
<keyword evidence="5 12" id="KW-0479">Metal-binding</keyword>
<proteinExistence type="inferred from homology"/>
<dbReference type="UniPathway" id="UPA00031">
    <property type="reaction ID" value="UER00011"/>
</dbReference>
<dbReference type="EC" id="4.2.1.19" evidence="12"/>
<dbReference type="InterPro" id="IPR006549">
    <property type="entry name" value="HAD-SF_hydro_IIIA"/>
</dbReference>
<keyword evidence="10 12" id="KW-0511">Multifunctional enzyme</keyword>
<dbReference type="OrthoDB" id="9790411at2"/>
<dbReference type="NCBIfam" id="NF002114">
    <property type="entry name" value="PRK00951.2-4"/>
    <property type="match status" value="1"/>
</dbReference>
<evidence type="ECO:0000256" key="7">
    <source>
        <dbReference type="ARBA" id="ARBA00022842"/>
    </source>
</evidence>
<dbReference type="InterPro" id="IPR023214">
    <property type="entry name" value="HAD_sf"/>
</dbReference>
<comment type="pathway">
    <text evidence="12">Amino-acid biosynthesis; L-histidine biosynthesis; L-histidine from 5-phospho-alpha-D-ribose 1-diphosphate: step 8/9.</text>
</comment>
<dbReference type="NCBIfam" id="NF003937">
    <property type="entry name" value="PRK05446.1"/>
    <property type="match status" value="1"/>
</dbReference>
<dbReference type="Proteomes" id="UP000199537">
    <property type="component" value="Unassembled WGS sequence"/>
</dbReference>
<evidence type="ECO:0000256" key="1">
    <source>
        <dbReference type="ARBA" id="ARBA00001946"/>
    </source>
</evidence>
<keyword evidence="8 12" id="KW-0368">Histidine biosynthesis</keyword>
<dbReference type="NCBIfam" id="NF002111">
    <property type="entry name" value="PRK00951.2-1"/>
    <property type="match status" value="1"/>
</dbReference>
<dbReference type="HAMAP" id="MF_01022">
    <property type="entry name" value="Bifunc_HisB"/>
    <property type="match status" value="1"/>
</dbReference>
<protein>
    <recommendedName>
        <fullName evidence="12">Histidine biosynthesis bifunctional protein HisB</fullName>
    </recommendedName>
    <domain>
        <recommendedName>
            <fullName evidence="12">Histidinol-phosphatase</fullName>
            <ecNumber evidence="12">3.1.3.15</ecNumber>
        </recommendedName>
    </domain>
    <domain>
        <recommendedName>
            <fullName evidence="12">Imidazoleglycerol-phosphate dehydratase</fullName>
            <shortName evidence="12">IGPD</shortName>
            <ecNumber evidence="12">4.2.1.19</ecNumber>
        </recommendedName>
    </domain>
</protein>
<keyword evidence="7 12" id="KW-0460">Magnesium</keyword>
<dbReference type="GO" id="GO:0004424">
    <property type="term" value="F:imidazoleglycerol-phosphate dehydratase activity"/>
    <property type="evidence" value="ECO:0007669"/>
    <property type="project" value="UniProtKB-UniRule"/>
</dbReference>
<dbReference type="HAMAP" id="MF_00076">
    <property type="entry name" value="HisB"/>
    <property type="match status" value="1"/>
</dbReference>
<comment type="similarity">
    <text evidence="12">In the N-terminal section; belongs to the histidinol-phosphatase family.</text>
</comment>
<evidence type="ECO:0000256" key="10">
    <source>
        <dbReference type="ARBA" id="ARBA00023268"/>
    </source>
</evidence>
<dbReference type="PROSITE" id="PS00955">
    <property type="entry name" value="IGP_DEHYDRATASE_2"/>
    <property type="match status" value="1"/>
</dbReference>
<dbReference type="GO" id="GO:0000105">
    <property type="term" value="P:L-histidine biosynthetic process"/>
    <property type="evidence" value="ECO:0007669"/>
    <property type="project" value="UniProtKB-UniRule"/>
</dbReference>
<dbReference type="InterPro" id="IPR020565">
    <property type="entry name" value="ImidazoleglycerP_deHydtase_CS"/>
</dbReference>
<evidence type="ECO:0000256" key="4">
    <source>
        <dbReference type="ARBA" id="ARBA00022605"/>
    </source>
</evidence>
<dbReference type="InterPro" id="IPR005954">
    <property type="entry name" value="HisB_N"/>
</dbReference>
<feature type="binding site" evidence="12">
    <location>
        <position position="11"/>
    </location>
    <ligand>
        <name>Mg(2+)</name>
        <dbReference type="ChEBI" id="CHEBI:18420"/>
    </ligand>
</feature>
<dbReference type="Pfam" id="PF00475">
    <property type="entry name" value="IGPD"/>
    <property type="match status" value="1"/>
</dbReference>
<evidence type="ECO:0000256" key="8">
    <source>
        <dbReference type="ARBA" id="ARBA00023102"/>
    </source>
</evidence>
<comment type="catalytic activity">
    <reaction evidence="11 12">
        <text>L-histidinol phosphate + H2O = L-histidinol + phosphate</text>
        <dbReference type="Rhea" id="RHEA:14465"/>
        <dbReference type="ChEBI" id="CHEBI:15377"/>
        <dbReference type="ChEBI" id="CHEBI:43474"/>
        <dbReference type="ChEBI" id="CHEBI:57699"/>
        <dbReference type="ChEBI" id="CHEBI:57980"/>
        <dbReference type="EC" id="3.1.3.15"/>
    </reaction>
</comment>
<dbReference type="SUPFAM" id="SSF54211">
    <property type="entry name" value="Ribosomal protein S5 domain 2-like"/>
    <property type="match status" value="2"/>
</dbReference>
<keyword evidence="14" id="KW-1185">Reference proteome</keyword>
<evidence type="ECO:0000256" key="3">
    <source>
        <dbReference type="ARBA" id="ARBA00022490"/>
    </source>
</evidence>
<organism evidence="13 14">
    <name type="scientific">Thermoflavifilum thermophilum</name>
    <dbReference type="NCBI Taxonomy" id="1393122"/>
    <lineage>
        <taxon>Bacteria</taxon>
        <taxon>Pseudomonadati</taxon>
        <taxon>Bacteroidota</taxon>
        <taxon>Chitinophagia</taxon>
        <taxon>Chitinophagales</taxon>
        <taxon>Chitinophagaceae</taxon>
        <taxon>Thermoflavifilum</taxon>
    </lineage>
</organism>
<dbReference type="NCBIfam" id="TIGR01656">
    <property type="entry name" value="Histidinol-ppas"/>
    <property type="match status" value="1"/>
</dbReference>
<dbReference type="NCBIfam" id="TIGR01261">
    <property type="entry name" value="hisB_Nterm"/>
    <property type="match status" value="1"/>
</dbReference>
<dbReference type="PANTHER" id="PTHR23133">
    <property type="entry name" value="IMIDAZOLEGLYCEROL-PHOSPHATE DEHYDRATASE HIS7"/>
    <property type="match status" value="1"/>
</dbReference>
<feature type="region of interest" description="Histidinol-phosphatase" evidence="12">
    <location>
        <begin position="1"/>
        <end position="189"/>
    </location>
</feature>
<feature type="region of interest" description="Imidazoleglycerol-phosphate dehydratase" evidence="12">
    <location>
        <begin position="190"/>
        <end position="380"/>
    </location>
</feature>
<dbReference type="NCBIfam" id="TIGR01662">
    <property type="entry name" value="HAD-SF-IIIA"/>
    <property type="match status" value="1"/>
</dbReference>
<evidence type="ECO:0000256" key="9">
    <source>
        <dbReference type="ARBA" id="ARBA00023239"/>
    </source>
</evidence>
<dbReference type="PROSITE" id="PS00954">
    <property type="entry name" value="IGP_DEHYDRATASE_1"/>
    <property type="match status" value="1"/>
</dbReference>
<dbReference type="InterPro" id="IPR036412">
    <property type="entry name" value="HAD-like_sf"/>
</dbReference>
<evidence type="ECO:0000256" key="6">
    <source>
        <dbReference type="ARBA" id="ARBA00022801"/>
    </source>
</evidence>
<comment type="cofactor">
    <cofactor evidence="1 12">
        <name>Mg(2+)</name>
        <dbReference type="ChEBI" id="CHEBI:18420"/>
    </cofactor>
</comment>
<keyword evidence="9 12" id="KW-0456">Lyase</keyword>
<gene>
    <name evidence="12" type="primary">hisB</name>
    <name evidence="13" type="ORF">SAMN05660895_1867</name>
</gene>
<dbReference type="CDD" id="cd07914">
    <property type="entry name" value="IGPD"/>
    <property type="match status" value="1"/>
</dbReference>
<dbReference type="Pfam" id="PF13242">
    <property type="entry name" value="Hydrolase_like"/>
    <property type="match status" value="1"/>
</dbReference>
<comment type="subcellular location">
    <subcellularLocation>
        <location evidence="12">Cytoplasm</location>
    </subcellularLocation>
</comment>
<comment type="caution">
    <text evidence="12">Lacks conserved residue(s) required for the propagation of feature annotation.</text>
</comment>
<comment type="catalytic activity">
    <reaction evidence="12">
        <text>D-erythro-1-(imidazol-4-yl)glycerol 3-phosphate = 3-(imidazol-4-yl)-2-oxopropyl phosphate + H2O</text>
        <dbReference type="Rhea" id="RHEA:11040"/>
        <dbReference type="ChEBI" id="CHEBI:15377"/>
        <dbReference type="ChEBI" id="CHEBI:57766"/>
        <dbReference type="ChEBI" id="CHEBI:58278"/>
        <dbReference type="EC" id="4.2.1.19"/>
    </reaction>
</comment>
<evidence type="ECO:0000256" key="2">
    <source>
        <dbReference type="ARBA" id="ARBA00005047"/>
    </source>
</evidence>
<dbReference type="Gene3D" id="3.40.50.1000">
    <property type="entry name" value="HAD superfamily/HAD-like"/>
    <property type="match status" value="1"/>
</dbReference>
<reference evidence="14" key="1">
    <citation type="submission" date="2016-10" db="EMBL/GenBank/DDBJ databases">
        <authorList>
            <person name="Varghese N."/>
            <person name="Submissions S."/>
        </authorList>
    </citation>
    <scope>NUCLEOTIDE SEQUENCE [LARGE SCALE GENOMIC DNA]</scope>
    <source>
        <strain evidence="14">DSM 14807</strain>
    </source>
</reference>